<dbReference type="Pfam" id="PF06197">
    <property type="entry name" value="DUF998"/>
    <property type="match status" value="1"/>
</dbReference>
<feature type="transmembrane region" description="Helical" evidence="2">
    <location>
        <begin position="232"/>
        <end position="251"/>
    </location>
</feature>
<dbReference type="InterPro" id="IPR009339">
    <property type="entry name" value="DUF998"/>
</dbReference>
<comment type="caution">
    <text evidence="3">The sequence shown here is derived from an EMBL/GenBank/DDBJ whole genome shotgun (WGS) entry which is preliminary data.</text>
</comment>
<gene>
    <name evidence="3" type="ORF">FGL95_20840</name>
</gene>
<feature type="compositionally biased region" description="Basic residues" evidence="1">
    <location>
        <begin position="8"/>
        <end position="22"/>
    </location>
</feature>
<proteinExistence type="predicted"/>
<feature type="transmembrane region" description="Helical" evidence="2">
    <location>
        <begin position="196"/>
        <end position="217"/>
    </location>
</feature>
<feature type="transmembrane region" description="Helical" evidence="2">
    <location>
        <begin position="40"/>
        <end position="61"/>
    </location>
</feature>
<evidence type="ECO:0000313" key="3">
    <source>
        <dbReference type="EMBL" id="NMN97487.1"/>
    </source>
</evidence>
<dbReference type="EMBL" id="VCQU01000007">
    <property type="protein sequence ID" value="NMN97487.1"/>
    <property type="molecule type" value="Genomic_DNA"/>
</dbReference>
<dbReference type="AlphaFoldDB" id="A0A848KPD7"/>
<feature type="region of interest" description="Disordered" evidence="1">
    <location>
        <begin position="1"/>
        <end position="22"/>
    </location>
</feature>
<reference evidence="3 4" key="1">
    <citation type="submission" date="2019-05" db="EMBL/GenBank/DDBJ databases">
        <authorList>
            <person name="Lee S.D."/>
        </authorList>
    </citation>
    <scope>NUCLEOTIDE SEQUENCE [LARGE SCALE GENOMIC DNA]</scope>
    <source>
        <strain evidence="3 4">YC2-7</strain>
    </source>
</reference>
<dbReference type="Proteomes" id="UP000535543">
    <property type="component" value="Unassembled WGS sequence"/>
</dbReference>
<organism evidence="3 4">
    <name type="scientific">Antrihabitans stalactiti</name>
    <dbReference type="NCBI Taxonomy" id="2584121"/>
    <lineage>
        <taxon>Bacteria</taxon>
        <taxon>Bacillati</taxon>
        <taxon>Actinomycetota</taxon>
        <taxon>Actinomycetes</taxon>
        <taxon>Mycobacteriales</taxon>
        <taxon>Nocardiaceae</taxon>
        <taxon>Antrihabitans</taxon>
    </lineage>
</organism>
<evidence type="ECO:0000256" key="2">
    <source>
        <dbReference type="SAM" id="Phobius"/>
    </source>
</evidence>
<feature type="transmembrane region" description="Helical" evidence="2">
    <location>
        <begin position="163"/>
        <end position="184"/>
    </location>
</feature>
<keyword evidence="2" id="KW-0812">Transmembrane</keyword>
<reference evidence="3 4" key="2">
    <citation type="submission" date="2020-06" db="EMBL/GenBank/DDBJ databases">
        <title>Antribacter stalactiti gen. nov., sp. nov., a new member of the family Nacardiaceae isolated from a cave.</title>
        <authorList>
            <person name="Kim I.S."/>
        </authorList>
    </citation>
    <scope>NUCLEOTIDE SEQUENCE [LARGE SCALE GENOMIC DNA]</scope>
    <source>
        <strain evidence="3 4">YC2-7</strain>
    </source>
</reference>
<feature type="transmembrane region" description="Helical" evidence="2">
    <location>
        <begin position="81"/>
        <end position="105"/>
    </location>
</feature>
<accession>A0A848KPD7</accession>
<keyword evidence="4" id="KW-1185">Reference proteome</keyword>
<keyword evidence="2" id="KW-0472">Membrane</keyword>
<keyword evidence="2" id="KW-1133">Transmembrane helix</keyword>
<evidence type="ECO:0000313" key="4">
    <source>
        <dbReference type="Proteomes" id="UP000535543"/>
    </source>
</evidence>
<name>A0A848KPD7_9NOCA</name>
<sequence>MSLPRRGYCTHRRYPTTSPRRGRVRYADQRRSPVNSYRRLVASALLVGAALYSAWLFGPFVDPHSRSMSSYVSELAAVGRPYSTLFRCLDFVCGAVVLTATAVVLRSRPQRWLIRIGWCAVALFAAATVADSLLPLSCAPHSDPTCAAREASGDVPLTHELHLASSGLAGFAAVVSAPAFTISAYRYSNHRVLQRIGLSITALLLTSTAAILGAIWLGEKGHPAAIGVIQRVQLLAIAGGLVYVAGFVHYLRDDRNQQ</sequence>
<evidence type="ECO:0000256" key="1">
    <source>
        <dbReference type="SAM" id="MobiDB-lite"/>
    </source>
</evidence>
<protein>
    <submittedName>
        <fullName evidence="3">DUF998 domain-containing protein</fullName>
    </submittedName>
</protein>
<feature type="transmembrane region" description="Helical" evidence="2">
    <location>
        <begin position="112"/>
        <end position="130"/>
    </location>
</feature>